<accession>A0AA39NU74</accession>
<comment type="caution">
    <text evidence="1">The sequence shown here is derived from an EMBL/GenBank/DDBJ whole genome shotgun (WGS) entry which is preliminary data.</text>
</comment>
<dbReference type="Proteomes" id="UP001175227">
    <property type="component" value="Unassembled WGS sequence"/>
</dbReference>
<evidence type="ECO:0000313" key="2">
    <source>
        <dbReference type="Proteomes" id="UP001175227"/>
    </source>
</evidence>
<name>A0AA39NU74_9AGAR</name>
<keyword evidence="2" id="KW-1185">Reference proteome</keyword>
<organism evidence="1 2">
    <name type="scientific">Armillaria novae-zelandiae</name>
    <dbReference type="NCBI Taxonomy" id="153914"/>
    <lineage>
        <taxon>Eukaryota</taxon>
        <taxon>Fungi</taxon>
        <taxon>Dikarya</taxon>
        <taxon>Basidiomycota</taxon>
        <taxon>Agaricomycotina</taxon>
        <taxon>Agaricomycetes</taxon>
        <taxon>Agaricomycetidae</taxon>
        <taxon>Agaricales</taxon>
        <taxon>Marasmiineae</taxon>
        <taxon>Physalacriaceae</taxon>
        <taxon>Armillaria</taxon>
    </lineage>
</organism>
<dbReference type="EMBL" id="JAUEPR010000045">
    <property type="protein sequence ID" value="KAK0471962.1"/>
    <property type="molecule type" value="Genomic_DNA"/>
</dbReference>
<dbReference type="AlphaFoldDB" id="A0AA39NU74"/>
<sequence>MDEGMAWCLTGKVHGLGVGLQALAKDDPSSSGEEADRLYLSWNSRVLARGYVLMSSEQGHVIVVTGSANDRLDLAFALQSFEMLSTSWTHNRCLDTMYRRPVKEGMALLKWWGVIQMVPLKCGVHNTALVMHRLSRHRTDHGQQLLRRHNISTSGEQGHGVVEAVGCLVHMQGLQMIVLVWLSLLMTQDIQLVFSGNDFCLKTMYQRPASEGTVSSRLKAVGCLVEVWGLQTVALDVQHTLDSDVCLDTTYQHPADSGLGVVEWVGWLLQVWGPHTIVQPWSRSPPQRLLPGHDILKSNSYANHLQKWTAKSMEWTPFEEDSGLGNCVGCLTHSATVFLCEQIVEISRTLRDFFFGQIGPTMASCGFPLERFQREATLGQGTNGRMAPPICAFENTFGVGKL</sequence>
<reference evidence="1" key="1">
    <citation type="submission" date="2023-06" db="EMBL/GenBank/DDBJ databases">
        <authorList>
            <consortium name="Lawrence Berkeley National Laboratory"/>
            <person name="Ahrendt S."/>
            <person name="Sahu N."/>
            <person name="Indic B."/>
            <person name="Wong-Bajracharya J."/>
            <person name="Merenyi Z."/>
            <person name="Ke H.-M."/>
            <person name="Monk M."/>
            <person name="Kocsube S."/>
            <person name="Drula E."/>
            <person name="Lipzen A."/>
            <person name="Balint B."/>
            <person name="Henrissat B."/>
            <person name="Andreopoulos B."/>
            <person name="Martin F.M."/>
            <person name="Harder C.B."/>
            <person name="Rigling D."/>
            <person name="Ford K.L."/>
            <person name="Foster G.D."/>
            <person name="Pangilinan J."/>
            <person name="Papanicolaou A."/>
            <person name="Barry K."/>
            <person name="LaButti K."/>
            <person name="Viragh M."/>
            <person name="Koriabine M."/>
            <person name="Yan M."/>
            <person name="Riley R."/>
            <person name="Champramary S."/>
            <person name="Plett K.L."/>
            <person name="Tsai I.J."/>
            <person name="Slot J."/>
            <person name="Sipos G."/>
            <person name="Plett J."/>
            <person name="Nagy L.G."/>
            <person name="Grigoriev I.V."/>
        </authorList>
    </citation>
    <scope>NUCLEOTIDE SEQUENCE</scope>
    <source>
        <strain evidence="1">ICMP 16352</strain>
    </source>
</reference>
<protein>
    <submittedName>
        <fullName evidence="1">Uncharacterized protein</fullName>
    </submittedName>
</protein>
<gene>
    <name evidence="1" type="ORF">IW261DRAFT_1424761</name>
</gene>
<proteinExistence type="predicted"/>
<evidence type="ECO:0000313" key="1">
    <source>
        <dbReference type="EMBL" id="KAK0471962.1"/>
    </source>
</evidence>